<dbReference type="EMBL" id="WWCS01000004">
    <property type="protein sequence ID" value="MYN39369.1"/>
    <property type="molecule type" value="Genomic_DNA"/>
</dbReference>
<evidence type="ECO:0000259" key="2">
    <source>
        <dbReference type="PROSITE" id="PS50104"/>
    </source>
</evidence>
<dbReference type="InterPro" id="IPR000157">
    <property type="entry name" value="TIR_dom"/>
</dbReference>
<evidence type="ECO:0000313" key="4">
    <source>
        <dbReference type="Proteomes" id="UP000466332"/>
    </source>
</evidence>
<feature type="compositionally biased region" description="Low complexity" evidence="1">
    <location>
        <begin position="166"/>
        <end position="176"/>
    </location>
</feature>
<dbReference type="Pfam" id="PF13676">
    <property type="entry name" value="TIR_2"/>
    <property type="match status" value="1"/>
</dbReference>
<protein>
    <submittedName>
        <fullName evidence="3">TIR domain-containing protein</fullName>
    </submittedName>
</protein>
<dbReference type="InterPro" id="IPR035897">
    <property type="entry name" value="Toll_tir_struct_dom_sf"/>
</dbReference>
<name>A0ABW9WEF5_9BURK</name>
<feature type="region of interest" description="Disordered" evidence="1">
    <location>
        <begin position="146"/>
        <end position="197"/>
    </location>
</feature>
<proteinExistence type="predicted"/>
<feature type="compositionally biased region" description="Basic and acidic residues" evidence="1">
    <location>
        <begin position="188"/>
        <end position="197"/>
    </location>
</feature>
<dbReference type="Gene3D" id="3.40.50.10140">
    <property type="entry name" value="Toll/interleukin-1 receptor homology (TIR) domain"/>
    <property type="match status" value="1"/>
</dbReference>
<gene>
    <name evidence="3" type="ORF">GTP55_08290</name>
</gene>
<dbReference type="SUPFAM" id="SSF52200">
    <property type="entry name" value="Toll/Interleukin receptor TIR domain"/>
    <property type="match status" value="1"/>
</dbReference>
<reference evidence="3 4" key="1">
    <citation type="submission" date="2019-12" db="EMBL/GenBank/DDBJ databases">
        <title>Novel species isolated from a subtropical stream in China.</title>
        <authorList>
            <person name="Lu H."/>
        </authorList>
    </citation>
    <scope>NUCLEOTIDE SEQUENCE [LARGE SCALE GENOMIC DNA]</scope>
    <source>
        <strain evidence="3 4">FT109W</strain>
    </source>
</reference>
<keyword evidence="4" id="KW-1185">Reference proteome</keyword>
<evidence type="ECO:0000313" key="3">
    <source>
        <dbReference type="EMBL" id="MYN39369.1"/>
    </source>
</evidence>
<sequence length="340" mass="37504">MAKLFFSYCHADEALRDRLEVHLSLLKNQGQISTWHDRGIVAGSNVDTAIDENLESADVILLLVSADFIASRYCYSIEMKRAIERHADGTACVIPVILEPCDWHTAPFGKLLAVPKDGKAVTTWANQAEAWTDVARQIRKAIEDLGRGRAEAQPASGGAPQGWDMPQPAASPAQPAFAGVGVGSVQPGHERPRSSNLRLKKEFTDYDRDKFLHDSFDYMAKFFDASLDELAARNQGIQVRFQRLDAQRFSAVAYREGKSVAECSVRVGGFGGRSPSLSFSYDANASASTSNEFISVESDTQSMYFKPMGMQFHGGQQNSGLSEQGASEYFWGLFIDRLQR</sequence>
<evidence type="ECO:0000256" key="1">
    <source>
        <dbReference type="SAM" id="MobiDB-lite"/>
    </source>
</evidence>
<feature type="domain" description="TIR" evidence="2">
    <location>
        <begin position="1"/>
        <end position="142"/>
    </location>
</feature>
<dbReference type="Proteomes" id="UP000466332">
    <property type="component" value="Unassembled WGS sequence"/>
</dbReference>
<dbReference type="RefSeq" id="WP_161044464.1">
    <property type="nucleotide sequence ID" value="NZ_WWCS01000004.1"/>
</dbReference>
<organism evidence="3 4">
    <name type="scientific">Duganella margarita</name>
    <dbReference type="NCBI Taxonomy" id="2692170"/>
    <lineage>
        <taxon>Bacteria</taxon>
        <taxon>Pseudomonadati</taxon>
        <taxon>Pseudomonadota</taxon>
        <taxon>Betaproteobacteria</taxon>
        <taxon>Burkholderiales</taxon>
        <taxon>Oxalobacteraceae</taxon>
        <taxon>Telluria group</taxon>
        <taxon>Duganella</taxon>
    </lineage>
</organism>
<dbReference type="PROSITE" id="PS50104">
    <property type="entry name" value="TIR"/>
    <property type="match status" value="1"/>
</dbReference>
<comment type="caution">
    <text evidence="3">The sequence shown here is derived from an EMBL/GenBank/DDBJ whole genome shotgun (WGS) entry which is preliminary data.</text>
</comment>
<dbReference type="SMART" id="SM00255">
    <property type="entry name" value="TIR"/>
    <property type="match status" value="1"/>
</dbReference>
<accession>A0ABW9WEF5</accession>